<dbReference type="KEGG" id="aca:ACP_0322"/>
<dbReference type="Proteomes" id="UP000002207">
    <property type="component" value="Chromosome"/>
</dbReference>
<dbReference type="CDD" id="cd01392">
    <property type="entry name" value="HTH_LacI"/>
    <property type="match status" value="1"/>
</dbReference>
<keyword evidence="1" id="KW-0805">Transcription regulation</keyword>
<dbReference type="SMART" id="SM00354">
    <property type="entry name" value="HTH_LACI"/>
    <property type="match status" value="1"/>
</dbReference>
<dbReference type="PANTHER" id="PTHR30146:SF109">
    <property type="entry name" value="HTH-TYPE TRANSCRIPTIONAL REGULATOR GALS"/>
    <property type="match status" value="1"/>
</dbReference>
<dbReference type="STRING" id="240015.ACP_0322"/>
<accession>C1F9U6</accession>
<dbReference type="InterPro" id="IPR028082">
    <property type="entry name" value="Peripla_BP_I"/>
</dbReference>
<evidence type="ECO:0000313" key="5">
    <source>
        <dbReference type="EMBL" id="ACO32538.1"/>
    </source>
</evidence>
<reference evidence="5 6" key="1">
    <citation type="journal article" date="2009" name="Appl. Environ. Microbiol.">
        <title>Three genomes from the phylum Acidobacteria provide insight into the lifestyles of these microorganisms in soils.</title>
        <authorList>
            <person name="Ward N.L."/>
            <person name="Challacombe J.F."/>
            <person name="Janssen P.H."/>
            <person name="Henrissat B."/>
            <person name="Coutinho P.M."/>
            <person name="Wu M."/>
            <person name="Xie G."/>
            <person name="Haft D.H."/>
            <person name="Sait M."/>
            <person name="Badger J."/>
            <person name="Barabote R.D."/>
            <person name="Bradley B."/>
            <person name="Brettin T.S."/>
            <person name="Brinkac L.M."/>
            <person name="Bruce D."/>
            <person name="Creasy T."/>
            <person name="Daugherty S.C."/>
            <person name="Davidsen T.M."/>
            <person name="DeBoy R.T."/>
            <person name="Detter J.C."/>
            <person name="Dodson R.J."/>
            <person name="Durkin A.S."/>
            <person name="Ganapathy A."/>
            <person name="Gwinn-Giglio M."/>
            <person name="Han C.S."/>
            <person name="Khouri H."/>
            <person name="Kiss H."/>
            <person name="Kothari S.P."/>
            <person name="Madupu R."/>
            <person name="Nelson K.E."/>
            <person name="Nelson W.C."/>
            <person name="Paulsen I."/>
            <person name="Penn K."/>
            <person name="Ren Q."/>
            <person name="Rosovitz M.J."/>
            <person name="Selengut J.D."/>
            <person name="Shrivastava S."/>
            <person name="Sullivan S.A."/>
            <person name="Tapia R."/>
            <person name="Thompson L.S."/>
            <person name="Watkins K.L."/>
            <person name="Yang Q."/>
            <person name="Yu C."/>
            <person name="Zafar N."/>
            <person name="Zhou L."/>
            <person name="Kuske C.R."/>
        </authorList>
    </citation>
    <scope>NUCLEOTIDE SEQUENCE [LARGE SCALE GENOMIC DNA]</scope>
    <source>
        <strain evidence="6">ATCC 51196 / DSM 11244 / BCRC 80197 / JCM 7670 / NBRC 15755 / NCIMB 13165 / 161</strain>
    </source>
</reference>
<dbReference type="CDD" id="cd06267">
    <property type="entry name" value="PBP1_LacI_sugar_binding-like"/>
    <property type="match status" value="1"/>
</dbReference>
<dbReference type="SUPFAM" id="SSF53822">
    <property type="entry name" value="Periplasmic binding protein-like I"/>
    <property type="match status" value="1"/>
</dbReference>
<dbReference type="Pfam" id="PF13377">
    <property type="entry name" value="Peripla_BP_3"/>
    <property type="match status" value="1"/>
</dbReference>
<evidence type="ECO:0000256" key="2">
    <source>
        <dbReference type="ARBA" id="ARBA00023125"/>
    </source>
</evidence>
<name>C1F9U6_ACIC5</name>
<evidence type="ECO:0000259" key="4">
    <source>
        <dbReference type="PROSITE" id="PS50932"/>
    </source>
</evidence>
<feature type="domain" description="HTH lacI-type" evidence="4">
    <location>
        <begin position="14"/>
        <end position="71"/>
    </location>
</feature>
<evidence type="ECO:0000313" key="6">
    <source>
        <dbReference type="Proteomes" id="UP000002207"/>
    </source>
</evidence>
<dbReference type="eggNOG" id="COG1609">
    <property type="taxonomic scope" value="Bacteria"/>
</dbReference>
<sequence length="363" mass="40400">MKKGEATPKQPATINLKQLSELLQLSQTTISLVLNHSPNAKSIPAHTRERIREAAIKYQYRPNYFARSLRRSRSMSIGVVVPDMSDGYFTLLMHSVERYLIKANYFYFMASHFRDPELTEEYVRMLLERAVDGLLLLDTPARIETTVPVVAISAHSPAPGATNIFLDHDKAGAEALQHLRDLGHERIAFMRGPENISDAHYRWHGIAQAAESLGIAIHPELVITLEELDQTPSHGYKAMRKLLRETRDFTAIFCFNDICAFGAIRAIDDAGLSVPGDISVVGFDDIASAAYHQPSLTTVQQPLRDMGARGAKILLDRINHPGRTYPPEIVMEPKLIVRESTGPARVAKAKTVKKKAVAVGEED</sequence>
<organism evidence="5 6">
    <name type="scientific">Acidobacterium capsulatum (strain ATCC 51196 / DSM 11244 / BCRC 80197 / JCM 7670 / NBRC 15755 / NCIMB 13165 / 161)</name>
    <dbReference type="NCBI Taxonomy" id="240015"/>
    <lineage>
        <taxon>Bacteria</taxon>
        <taxon>Pseudomonadati</taxon>
        <taxon>Acidobacteriota</taxon>
        <taxon>Terriglobia</taxon>
        <taxon>Terriglobales</taxon>
        <taxon>Acidobacteriaceae</taxon>
        <taxon>Acidobacterium</taxon>
    </lineage>
</organism>
<dbReference type="InterPro" id="IPR010982">
    <property type="entry name" value="Lambda_DNA-bd_dom_sf"/>
</dbReference>
<keyword evidence="6" id="KW-1185">Reference proteome</keyword>
<dbReference type="InParanoid" id="C1F9U6"/>
<dbReference type="PROSITE" id="PS50932">
    <property type="entry name" value="HTH_LACI_2"/>
    <property type="match status" value="1"/>
</dbReference>
<keyword evidence="2" id="KW-0238">DNA-binding</keyword>
<dbReference type="AlphaFoldDB" id="C1F9U6"/>
<dbReference type="Gene3D" id="1.10.260.40">
    <property type="entry name" value="lambda repressor-like DNA-binding domains"/>
    <property type="match status" value="1"/>
</dbReference>
<evidence type="ECO:0000256" key="3">
    <source>
        <dbReference type="ARBA" id="ARBA00023163"/>
    </source>
</evidence>
<dbReference type="EMBL" id="CP001472">
    <property type="protein sequence ID" value="ACO32538.1"/>
    <property type="molecule type" value="Genomic_DNA"/>
</dbReference>
<protein>
    <submittedName>
        <fullName evidence="5">Putative transcriptional regulator</fullName>
    </submittedName>
</protein>
<dbReference type="InterPro" id="IPR046335">
    <property type="entry name" value="LacI/GalR-like_sensor"/>
</dbReference>
<proteinExistence type="predicted"/>
<dbReference type="InterPro" id="IPR000843">
    <property type="entry name" value="HTH_LacI"/>
</dbReference>
<dbReference type="Gene3D" id="3.40.50.2300">
    <property type="match status" value="2"/>
</dbReference>
<evidence type="ECO:0000256" key="1">
    <source>
        <dbReference type="ARBA" id="ARBA00023015"/>
    </source>
</evidence>
<dbReference type="RefSeq" id="WP_012680723.1">
    <property type="nucleotide sequence ID" value="NC_012483.1"/>
</dbReference>
<keyword evidence="3" id="KW-0804">Transcription</keyword>
<dbReference type="HOGENOM" id="CLU_037628_6_1_0"/>
<dbReference type="SUPFAM" id="SSF47413">
    <property type="entry name" value="lambda repressor-like DNA-binding domains"/>
    <property type="match status" value="1"/>
</dbReference>
<dbReference type="GO" id="GO:0000976">
    <property type="term" value="F:transcription cis-regulatory region binding"/>
    <property type="evidence" value="ECO:0007669"/>
    <property type="project" value="TreeGrafter"/>
</dbReference>
<dbReference type="PANTHER" id="PTHR30146">
    <property type="entry name" value="LACI-RELATED TRANSCRIPTIONAL REPRESSOR"/>
    <property type="match status" value="1"/>
</dbReference>
<gene>
    <name evidence="5" type="ordered locus">ACP_0322</name>
</gene>
<dbReference type="GO" id="GO:0003700">
    <property type="term" value="F:DNA-binding transcription factor activity"/>
    <property type="evidence" value="ECO:0007669"/>
    <property type="project" value="TreeGrafter"/>
</dbReference>